<comment type="similarity">
    <text evidence="2">Belongs to the TMEM86 family.</text>
</comment>
<dbReference type="EMBL" id="JBHSJJ010000015">
    <property type="protein sequence ID" value="MFC4874104.1"/>
    <property type="molecule type" value="Genomic_DNA"/>
</dbReference>
<dbReference type="PANTHER" id="PTHR31885:SF6">
    <property type="entry name" value="GH04784P"/>
    <property type="match status" value="1"/>
</dbReference>
<protein>
    <submittedName>
        <fullName evidence="7">Lysoplasmalogenase</fullName>
    </submittedName>
</protein>
<comment type="subcellular location">
    <subcellularLocation>
        <location evidence="1">Membrane</location>
        <topology evidence="1">Multi-pass membrane protein</topology>
    </subcellularLocation>
</comment>
<proteinExistence type="inferred from homology"/>
<evidence type="ECO:0000313" key="8">
    <source>
        <dbReference type="Proteomes" id="UP001595818"/>
    </source>
</evidence>
<sequence>MQKKGILWLYLFLIAGLADLAFIIHQEEGLRYFSKPLIMTGLLVYFLTTTSVIKGSILRKSVGAALAFSLLGDILLLFPPLFLFGLGAFLMTHICYIIAFKLTQNHTINLMKVNFIKIFFYNLPIYILSAFLYFLIHNQLQDLKIPVIIYILAIVLMATIARERYGRTNPGSFWQVFLGAMLFMASDGILALDQFFHPIPDSSILVMGTYMLAQLLIVMGIRSHLIAAKK</sequence>
<evidence type="ECO:0000256" key="1">
    <source>
        <dbReference type="ARBA" id="ARBA00004141"/>
    </source>
</evidence>
<evidence type="ECO:0000256" key="4">
    <source>
        <dbReference type="ARBA" id="ARBA00022989"/>
    </source>
</evidence>
<keyword evidence="5 6" id="KW-0472">Membrane</keyword>
<dbReference type="RefSeq" id="WP_377067629.1">
    <property type="nucleotide sequence ID" value="NZ_JBHSJJ010000015.1"/>
</dbReference>
<feature type="transmembrane region" description="Helical" evidence="6">
    <location>
        <begin position="143"/>
        <end position="161"/>
    </location>
</feature>
<dbReference type="PANTHER" id="PTHR31885">
    <property type="entry name" value="GH04784P"/>
    <property type="match status" value="1"/>
</dbReference>
<feature type="transmembrane region" description="Helical" evidence="6">
    <location>
        <begin position="119"/>
        <end position="137"/>
    </location>
</feature>
<feature type="transmembrane region" description="Helical" evidence="6">
    <location>
        <begin position="37"/>
        <end position="57"/>
    </location>
</feature>
<organism evidence="7 8">
    <name type="scientific">Negadavirga shengliensis</name>
    <dbReference type="NCBI Taxonomy" id="1389218"/>
    <lineage>
        <taxon>Bacteria</taxon>
        <taxon>Pseudomonadati</taxon>
        <taxon>Bacteroidota</taxon>
        <taxon>Cytophagia</taxon>
        <taxon>Cytophagales</taxon>
        <taxon>Cyclobacteriaceae</taxon>
        <taxon>Negadavirga</taxon>
    </lineage>
</organism>
<name>A0ABV9T6R7_9BACT</name>
<evidence type="ECO:0000313" key="7">
    <source>
        <dbReference type="EMBL" id="MFC4874104.1"/>
    </source>
</evidence>
<feature type="transmembrane region" description="Helical" evidence="6">
    <location>
        <begin position="173"/>
        <end position="192"/>
    </location>
</feature>
<keyword evidence="3 6" id="KW-0812">Transmembrane</keyword>
<dbReference type="Proteomes" id="UP001595818">
    <property type="component" value="Unassembled WGS sequence"/>
</dbReference>
<evidence type="ECO:0000256" key="5">
    <source>
        <dbReference type="ARBA" id="ARBA00023136"/>
    </source>
</evidence>
<accession>A0ABV9T6R7</accession>
<feature type="transmembrane region" description="Helical" evidence="6">
    <location>
        <begin position="77"/>
        <end position="99"/>
    </location>
</feature>
<reference evidence="8" key="1">
    <citation type="journal article" date="2019" name="Int. J. Syst. Evol. Microbiol.">
        <title>The Global Catalogue of Microorganisms (GCM) 10K type strain sequencing project: providing services to taxonomists for standard genome sequencing and annotation.</title>
        <authorList>
            <consortium name="The Broad Institute Genomics Platform"/>
            <consortium name="The Broad Institute Genome Sequencing Center for Infectious Disease"/>
            <person name="Wu L."/>
            <person name="Ma J."/>
        </authorList>
    </citation>
    <scope>NUCLEOTIDE SEQUENCE [LARGE SCALE GENOMIC DNA]</scope>
    <source>
        <strain evidence="8">CGMCC 4.7466</strain>
    </source>
</reference>
<feature type="transmembrane region" description="Helical" evidence="6">
    <location>
        <begin position="6"/>
        <end position="25"/>
    </location>
</feature>
<evidence type="ECO:0000256" key="6">
    <source>
        <dbReference type="SAM" id="Phobius"/>
    </source>
</evidence>
<evidence type="ECO:0000256" key="2">
    <source>
        <dbReference type="ARBA" id="ARBA00007375"/>
    </source>
</evidence>
<comment type="caution">
    <text evidence="7">The sequence shown here is derived from an EMBL/GenBank/DDBJ whole genome shotgun (WGS) entry which is preliminary data.</text>
</comment>
<feature type="transmembrane region" description="Helical" evidence="6">
    <location>
        <begin position="204"/>
        <end position="221"/>
    </location>
</feature>
<dbReference type="InterPro" id="IPR012506">
    <property type="entry name" value="TMEM86B-like"/>
</dbReference>
<keyword evidence="4 6" id="KW-1133">Transmembrane helix</keyword>
<dbReference type="Pfam" id="PF07947">
    <property type="entry name" value="YhhN"/>
    <property type="match status" value="1"/>
</dbReference>
<gene>
    <name evidence="7" type="ORF">ACFPFU_20535</name>
</gene>
<keyword evidence="8" id="KW-1185">Reference proteome</keyword>
<evidence type="ECO:0000256" key="3">
    <source>
        <dbReference type="ARBA" id="ARBA00022692"/>
    </source>
</evidence>